<evidence type="ECO:0000256" key="10">
    <source>
        <dbReference type="ARBA" id="ARBA00023049"/>
    </source>
</evidence>
<dbReference type="Pfam" id="PF17862">
    <property type="entry name" value="AAA_lid_3"/>
    <property type="match status" value="1"/>
</dbReference>
<evidence type="ECO:0000256" key="14">
    <source>
        <dbReference type="ARBA" id="ARBA00061570"/>
    </source>
</evidence>
<dbReference type="SUPFAM" id="SSF140990">
    <property type="entry name" value="FtsH protease domain-like"/>
    <property type="match status" value="1"/>
</dbReference>
<dbReference type="InterPro" id="IPR003593">
    <property type="entry name" value="AAA+_ATPase"/>
</dbReference>
<dbReference type="GO" id="GO:0006508">
    <property type="term" value="P:proteolysis"/>
    <property type="evidence" value="ECO:0007669"/>
    <property type="project" value="UniProtKB-KW"/>
</dbReference>
<keyword evidence="2 15" id="KW-0645">Protease</keyword>
<dbReference type="GO" id="GO:0004222">
    <property type="term" value="F:metalloendopeptidase activity"/>
    <property type="evidence" value="ECO:0007669"/>
    <property type="project" value="InterPro"/>
</dbReference>
<dbReference type="GO" id="GO:0030163">
    <property type="term" value="P:protein catabolic process"/>
    <property type="evidence" value="ECO:0007669"/>
    <property type="project" value="UniProtKB-UniRule"/>
</dbReference>
<feature type="binding site" evidence="15">
    <location>
        <position position="441"/>
    </location>
    <ligand>
        <name>Zn(2+)</name>
        <dbReference type="ChEBI" id="CHEBI:29105"/>
        <note>catalytic</note>
    </ligand>
</feature>
<feature type="binding site" evidence="15">
    <location>
        <begin position="213"/>
        <end position="220"/>
    </location>
    <ligand>
        <name>ATP</name>
        <dbReference type="ChEBI" id="CHEBI:30616"/>
    </ligand>
</feature>
<reference evidence="18 19" key="1">
    <citation type="submission" date="2019-01" db="EMBL/GenBank/DDBJ databases">
        <authorList>
            <person name="Brito A."/>
        </authorList>
    </citation>
    <scope>NUCLEOTIDE SEQUENCE [LARGE SCALE GENOMIC DNA]</scope>
    <source>
        <strain evidence="18">1</strain>
    </source>
</reference>
<dbReference type="RefSeq" id="WP_144868051.1">
    <property type="nucleotide sequence ID" value="NZ_LR213842.1"/>
</dbReference>
<dbReference type="SUPFAM" id="SSF52540">
    <property type="entry name" value="P-loop containing nucleoside triphosphate hydrolases"/>
    <property type="match status" value="1"/>
</dbReference>
<dbReference type="EMBL" id="CAACVJ010000692">
    <property type="protein sequence ID" value="VEP18638.1"/>
    <property type="molecule type" value="Genomic_DNA"/>
</dbReference>
<feature type="binding site" evidence="15">
    <location>
        <position position="514"/>
    </location>
    <ligand>
        <name>Zn(2+)</name>
        <dbReference type="ChEBI" id="CHEBI:29105"/>
        <note>catalytic</note>
    </ligand>
</feature>
<keyword evidence="8 15" id="KW-0067">ATP-binding</keyword>
<dbReference type="PANTHER" id="PTHR23076:SF113">
    <property type="entry name" value="ATP-DEPENDENT ZINC METALLOPROTEASE FTSH 1, CHLOROPLASTIC-RELATED"/>
    <property type="match status" value="1"/>
</dbReference>
<evidence type="ECO:0000256" key="3">
    <source>
        <dbReference type="ARBA" id="ARBA00022692"/>
    </source>
</evidence>
<feature type="transmembrane region" description="Helical" evidence="15">
    <location>
        <begin position="16"/>
        <end position="35"/>
    </location>
</feature>
<comment type="function">
    <text evidence="15">Acts as a processive, ATP-dependent zinc metallopeptidase for both cytoplasmic and membrane proteins. Plays a role in the quality control of integral membrane proteins.</text>
</comment>
<feature type="domain" description="AAA+ ATPase" evidence="17">
    <location>
        <begin position="205"/>
        <end position="346"/>
    </location>
</feature>
<evidence type="ECO:0000256" key="8">
    <source>
        <dbReference type="ARBA" id="ARBA00022840"/>
    </source>
</evidence>
<keyword evidence="3 15" id="KW-0812">Transmembrane</keyword>
<dbReference type="GO" id="GO:0016887">
    <property type="term" value="F:ATP hydrolysis activity"/>
    <property type="evidence" value="ECO:0007669"/>
    <property type="project" value="UniProtKB-UniRule"/>
</dbReference>
<dbReference type="AlphaFoldDB" id="A0A563W4M6"/>
<dbReference type="InterPro" id="IPR037219">
    <property type="entry name" value="Peptidase_M41-like"/>
</dbReference>
<dbReference type="GO" id="GO:0031676">
    <property type="term" value="C:plasma membrane-derived thylakoid membrane"/>
    <property type="evidence" value="ECO:0007669"/>
    <property type="project" value="UniProtKB-SubCell"/>
</dbReference>
<dbReference type="InterPro" id="IPR027417">
    <property type="entry name" value="P-loop_NTPase"/>
</dbReference>
<protein>
    <recommendedName>
        <fullName evidence="15">ATP-dependent zinc metalloprotease FtsH</fullName>
        <ecNumber evidence="15">3.4.24.-</ecNumber>
    </recommendedName>
</protein>
<dbReference type="OrthoDB" id="523653at2"/>
<dbReference type="GO" id="GO:0005524">
    <property type="term" value="F:ATP binding"/>
    <property type="evidence" value="ECO:0007669"/>
    <property type="project" value="UniProtKB-UniRule"/>
</dbReference>
<dbReference type="PANTHER" id="PTHR23076">
    <property type="entry name" value="METALLOPROTEASE M41 FTSH"/>
    <property type="match status" value="1"/>
</dbReference>
<dbReference type="InterPro" id="IPR005936">
    <property type="entry name" value="FtsH"/>
</dbReference>
<evidence type="ECO:0000313" key="19">
    <source>
        <dbReference type="Proteomes" id="UP000320055"/>
    </source>
</evidence>
<evidence type="ECO:0000256" key="7">
    <source>
        <dbReference type="ARBA" id="ARBA00022833"/>
    </source>
</evidence>
<evidence type="ECO:0000313" key="18">
    <source>
        <dbReference type="EMBL" id="VEP18638.1"/>
    </source>
</evidence>
<feature type="transmembrane region" description="Helical" evidence="15">
    <location>
        <begin position="118"/>
        <end position="139"/>
    </location>
</feature>
<evidence type="ECO:0000256" key="1">
    <source>
        <dbReference type="ARBA" id="ARBA00010044"/>
    </source>
</evidence>
<dbReference type="HAMAP" id="MF_01458">
    <property type="entry name" value="FtsH"/>
    <property type="match status" value="1"/>
</dbReference>
<dbReference type="NCBIfam" id="TIGR01241">
    <property type="entry name" value="FtsH_fam"/>
    <property type="match status" value="1"/>
</dbReference>
<comment type="similarity">
    <text evidence="16">Belongs to the AAA ATPase family.</text>
</comment>
<evidence type="ECO:0000256" key="2">
    <source>
        <dbReference type="ARBA" id="ARBA00022670"/>
    </source>
</evidence>
<dbReference type="InterPro" id="IPR003959">
    <property type="entry name" value="ATPase_AAA_core"/>
</dbReference>
<dbReference type="InterPro" id="IPR041569">
    <property type="entry name" value="AAA_lid_3"/>
</dbReference>
<keyword evidence="10 15" id="KW-0482">Metalloprotease</keyword>
<keyword evidence="7 15" id="KW-0862">Zinc</keyword>
<dbReference type="FunFam" id="1.20.58.760:FF:000001">
    <property type="entry name" value="ATP-dependent zinc metalloprotease FtsH"/>
    <property type="match status" value="1"/>
</dbReference>
<keyword evidence="9 15" id="KW-1133">Transmembrane helix</keyword>
<comment type="similarity">
    <text evidence="1 15">In the C-terminal section; belongs to the peptidase M41 family.</text>
</comment>
<keyword evidence="4 15" id="KW-0479">Metal-binding</keyword>
<evidence type="ECO:0000256" key="4">
    <source>
        <dbReference type="ARBA" id="ARBA00022723"/>
    </source>
</evidence>
<dbReference type="GO" id="GO:0008270">
    <property type="term" value="F:zinc ion binding"/>
    <property type="evidence" value="ECO:0007669"/>
    <property type="project" value="UniProtKB-UniRule"/>
</dbReference>
<dbReference type="Gene3D" id="3.30.720.210">
    <property type="match status" value="1"/>
</dbReference>
<evidence type="ECO:0000256" key="5">
    <source>
        <dbReference type="ARBA" id="ARBA00022741"/>
    </source>
</evidence>
<comment type="subcellular location">
    <subcellularLocation>
        <location evidence="13 15">Cellular thylakoid membrane</location>
        <topology evidence="13 15">Multi-pass membrane protein</topology>
        <orientation evidence="13 15">Stromal side</orientation>
    </subcellularLocation>
</comment>
<dbReference type="Gene3D" id="1.20.58.760">
    <property type="entry name" value="Peptidase M41"/>
    <property type="match status" value="1"/>
</dbReference>
<dbReference type="FunFam" id="1.10.8.60:FF:000001">
    <property type="entry name" value="ATP-dependent zinc metalloprotease FtsH"/>
    <property type="match status" value="1"/>
</dbReference>
<dbReference type="Gene3D" id="1.10.8.60">
    <property type="match status" value="1"/>
</dbReference>
<dbReference type="InterPro" id="IPR011546">
    <property type="entry name" value="Pept_M41_FtsH_extracell"/>
</dbReference>
<dbReference type="Proteomes" id="UP000320055">
    <property type="component" value="Unassembled WGS sequence"/>
</dbReference>
<dbReference type="SMART" id="SM00382">
    <property type="entry name" value="AAA"/>
    <property type="match status" value="1"/>
</dbReference>
<dbReference type="Pfam" id="PF00004">
    <property type="entry name" value="AAA"/>
    <property type="match status" value="1"/>
</dbReference>
<evidence type="ECO:0000256" key="12">
    <source>
        <dbReference type="ARBA" id="ARBA00023136"/>
    </source>
</evidence>
<sequence length="652" mass="71657">MPKRQQNPNRQSPSSQLGWAMIVTSTFFLLLSLFLPPGKAPESQPYSKFIDLVESDRVEQVIISTNQIKYTLKSELVGDESPQVFVTIPVVQDTELPKILRQHEVEFSATPIQSGDGFWAFLRMLFFLFLFINLGSIFFNRGQEGGRTGVSPFTIGRSNARIYSEGSMDVTFDDVAGIDEAKAELSEIVDFLQHGAKYIRLGAKIPKGVLLVGPPGTGKTLLAKAIAGEAQVPFFSISGSEFIEMFVGVGASRVRDLFEQAKKQAPAIVFIDELDALGKSRAASGSFMGGNDEREQTLNQLLAEMDGFEPNAGVILLAATNRPEVLDPALLRPGRFDRRIVVDRPDKLGRLAILEVHARNVRLATDVDLEKLAARTPGFAGADLANLINEAALLAARQDNNAVTMADFNEAIERILTGLEKKSRVLNEIEKKTVAYHEVGHAIVGTLMPGTDKVEKISIVPRGIGALGYTLQLPEEDRFLMIEDEIRGRIATLLGGRAAEELTFNKVSTGASDDIQKATDLAERYVTLYGMSDRLGPIAFEKLQQQFLEGMTNPRRQVSPQLAEEIDREVQAVIDRAHQIALEILRKNQELLTALAQILLEQEILEGENLRSQLRSAQKTVAVNGWLQTGKLSQDHLLAGTLTNNDKTLIGG</sequence>
<comment type="subunit">
    <text evidence="15">Homohexamer.</text>
</comment>
<comment type="similarity">
    <text evidence="14 15">In the central section; belongs to the AAA ATPase family.</text>
</comment>
<keyword evidence="12 15" id="KW-0472">Membrane</keyword>
<dbReference type="GO" id="GO:0004176">
    <property type="term" value="F:ATP-dependent peptidase activity"/>
    <property type="evidence" value="ECO:0007669"/>
    <property type="project" value="InterPro"/>
</dbReference>
<evidence type="ECO:0000256" key="15">
    <source>
        <dbReference type="HAMAP-Rule" id="MF_01458"/>
    </source>
</evidence>
<dbReference type="Pfam" id="PF01434">
    <property type="entry name" value="Peptidase_M41"/>
    <property type="match status" value="1"/>
</dbReference>
<keyword evidence="6 15" id="KW-0378">Hydrolase</keyword>
<comment type="cofactor">
    <cofactor evidence="15">
        <name>Zn(2+)</name>
        <dbReference type="ChEBI" id="CHEBI:29105"/>
    </cofactor>
    <text evidence="15">Binds 1 zinc ion per subunit.</text>
</comment>
<evidence type="ECO:0000256" key="16">
    <source>
        <dbReference type="RuleBase" id="RU003651"/>
    </source>
</evidence>
<dbReference type="EC" id="3.4.24.-" evidence="15"/>
<accession>A0A563W4M6</accession>
<keyword evidence="19" id="KW-1185">Reference proteome</keyword>
<keyword evidence="11 15" id="KW-0793">Thylakoid</keyword>
<evidence type="ECO:0000256" key="6">
    <source>
        <dbReference type="ARBA" id="ARBA00022801"/>
    </source>
</evidence>
<name>A0A563W4M6_9CYAN</name>
<dbReference type="InterPro" id="IPR003960">
    <property type="entry name" value="ATPase_AAA_CS"/>
</dbReference>
<proteinExistence type="inferred from homology"/>
<feature type="binding site" evidence="15">
    <location>
        <position position="437"/>
    </location>
    <ligand>
        <name>Zn(2+)</name>
        <dbReference type="ChEBI" id="CHEBI:29105"/>
        <note>catalytic</note>
    </ligand>
</feature>
<dbReference type="PROSITE" id="PS00674">
    <property type="entry name" value="AAA"/>
    <property type="match status" value="1"/>
</dbReference>
<evidence type="ECO:0000256" key="9">
    <source>
        <dbReference type="ARBA" id="ARBA00022989"/>
    </source>
</evidence>
<organism evidence="18 19">
    <name type="scientific">Hyella patelloides LEGE 07179</name>
    <dbReference type="NCBI Taxonomy" id="945734"/>
    <lineage>
        <taxon>Bacteria</taxon>
        <taxon>Bacillati</taxon>
        <taxon>Cyanobacteriota</taxon>
        <taxon>Cyanophyceae</taxon>
        <taxon>Pleurocapsales</taxon>
        <taxon>Hyellaceae</taxon>
        <taxon>Hyella</taxon>
    </lineage>
</organism>
<feature type="active site" evidence="15">
    <location>
        <position position="438"/>
    </location>
</feature>
<dbReference type="FunFam" id="3.40.50.300:FF:000001">
    <property type="entry name" value="ATP-dependent zinc metalloprotease FtsH"/>
    <property type="match status" value="1"/>
</dbReference>
<dbReference type="CDD" id="cd19501">
    <property type="entry name" value="RecA-like_FtsH"/>
    <property type="match status" value="1"/>
</dbReference>
<dbReference type="InterPro" id="IPR000642">
    <property type="entry name" value="Peptidase_M41"/>
</dbReference>
<dbReference type="Gene3D" id="3.40.50.300">
    <property type="entry name" value="P-loop containing nucleotide triphosphate hydrolases"/>
    <property type="match status" value="1"/>
</dbReference>
<evidence type="ECO:0000256" key="11">
    <source>
        <dbReference type="ARBA" id="ARBA00023078"/>
    </source>
</evidence>
<evidence type="ECO:0000256" key="13">
    <source>
        <dbReference type="ARBA" id="ARBA00060402"/>
    </source>
</evidence>
<keyword evidence="5 15" id="KW-0547">Nucleotide-binding</keyword>
<dbReference type="Pfam" id="PF06480">
    <property type="entry name" value="FtsH_ext"/>
    <property type="match status" value="1"/>
</dbReference>
<gene>
    <name evidence="15 18" type="primary">ftsH</name>
    <name evidence="18" type="ORF">H1P_840019</name>
</gene>
<evidence type="ECO:0000259" key="17">
    <source>
        <dbReference type="SMART" id="SM00382"/>
    </source>
</evidence>